<gene>
    <name evidence="2" type="ORF">PAM7971_01950</name>
</gene>
<dbReference type="OrthoDB" id="5449367at2"/>
<dbReference type="SUPFAM" id="SSF53335">
    <property type="entry name" value="S-adenosyl-L-methionine-dependent methyltransferases"/>
    <property type="match status" value="1"/>
</dbReference>
<dbReference type="InterPro" id="IPR013216">
    <property type="entry name" value="Methyltransf_11"/>
</dbReference>
<dbReference type="EMBL" id="FWFW01000005">
    <property type="protein sequence ID" value="SLN41767.1"/>
    <property type="molecule type" value="Genomic_DNA"/>
</dbReference>
<dbReference type="AlphaFoldDB" id="A0A1Y5SNH6"/>
<sequence>MPQEFDAYVDDYADQHNKSIRISGEAPDFFANYKVFELQKMAQKWGMGAPQILDFGSGLGNSVPAFREHFPDINVTQSDLSLDSLGRAKELHGGDEPQIKILENRILADDNSFDIVFTACVFHHIPHDEHDFWLKEILRVTKPNGRLVIFEHNPWNPLTRHAVRNCPFDVNAHLISSPLMSKRLRAAGWTDIKTTYHVFFPAILASWRVLDPALGWMPLGAQYSCSGRAPAV</sequence>
<dbReference type="InterPro" id="IPR050508">
    <property type="entry name" value="Methyltransf_Superfamily"/>
</dbReference>
<dbReference type="Gene3D" id="3.40.50.150">
    <property type="entry name" value="Vaccinia Virus protein VP39"/>
    <property type="match status" value="1"/>
</dbReference>
<dbReference type="STRING" id="658057.SAMN04488032_104128"/>
<evidence type="ECO:0000313" key="3">
    <source>
        <dbReference type="Proteomes" id="UP000193307"/>
    </source>
</evidence>
<name>A0A1Y5SNH6_9RHOB</name>
<dbReference type="CDD" id="cd02440">
    <property type="entry name" value="AdoMet_MTases"/>
    <property type="match status" value="1"/>
</dbReference>
<evidence type="ECO:0000313" key="2">
    <source>
        <dbReference type="EMBL" id="SLN41767.1"/>
    </source>
</evidence>
<evidence type="ECO:0000259" key="1">
    <source>
        <dbReference type="Pfam" id="PF08241"/>
    </source>
</evidence>
<dbReference type="Pfam" id="PF08241">
    <property type="entry name" value="Methyltransf_11"/>
    <property type="match status" value="1"/>
</dbReference>
<organism evidence="2 3">
    <name type="scientific">Pacificibacter marinus</name>
    <dbReference type="NCBI Taxonomy" id="658057"/>
    <lineage>
        <taxon>Bacteria</taxon>
        <taxon>Pseudomonadati</taxon>
        <taxon>Pseudomonadota</taxon>
        <taxon>Alphaproteobacteria</taxon>
        <taxon>Rhodobacterales</taxon>
        <taxon>Roseobacteraceae</taxon>
        <taxon>Pacificibacter</taxon>
    </lineage>
</organism>
<dbReference type="Proteomes" id="UP000193307">
    <property type="component" value="Unassembled WGS sequence"/>
</dbReference>
<dbReference type="PANTHER" id="PTHR42912">
    <property type="entry name" value="METHYLTRANSFERASE"/>
    <property type="match status" value="1"/>
</dbReference>
<reference evidence="2 3" key="1">
    <citation type="submission" date="2017-03" db="EMBL/GenBank/DDBJ databases">
        <authorList>
            <person name="Afonso C.L."/>
            <person name="Miller P.J."/>
            <person name="Scott M.A."/>
            <person name="Spackman E."/>
            <person name="Goraichik I."/>
            <person name="Dimitrov K.M."/>
            <person name="Suarez D.L."/>
            <person name="Swayne D.E."/>
        </authorList>
    </citation>
    <scope>NUCLEOTIDE SEQUENCE [LARGE SCALE GENOMIC DNA]</scope>
    <source>
        <strain evidence="2 3">CECT 7971</strain>
    </source>
</reference>
<dbReference type="PANTHER" id="PTHR42912:SF93">
    <property type="entry name" value="N6-ADENOSINE-METHYLTRANSFERASE TMT1A"/>
    <property type="match status" value="1"/>
</dbReference>
<dbReference type="RefSeq" id="WP_085849212.1">
    <property type="nucleotide sequence ID" value="NZ_FNZV01000004.1"/>
</dbReference>
<protein>
    <recommendedName>
        <fullName evidence="1">Methyltransferase type 11 domain-containing protein</fullName>
    </recommendedName>
</protein>
<proteinExistence type="predicted"/>
<dbReference type="GO" id="GO:0008757">
    <property type="term" value="F:S-adenosylmethionine-dependent methyltransferase activity"/>
    <property type="evidence" value="ECO:0007669"/>
    <property type="project" value="InterPro"/>
</dbReference>
<feature type="domain" description="Methyltransferase type 11" evidence="1">
    <location>
        <begin position="53"/>
        <end position="149"/>
    </location>
</feature>
<accession>A0A1Y5SNH6</accession>
<dbReference type="InterPro" id="IPR029063">
    <property type="entry name" value="SAM-dependent_MTases_sf"/>
</dbReference>
<keyword evidence="3" id="KW-1185">Reference proteome</keyword>